<dbReference type="Gene3D" id="1.20.1280.50">
    <property type="match status" value="1"/>
</dbReference>
<dbReference type="Proteomes" id="UP000623467">
    <property type="component" value="Unassembled WGS sequence"/>
</dbReference>
<dbReference type="OrthoDB" id="3249706at2759"/>
<dbReference type="SUPFAM" id="SSF52047">
    <property type="entry name" value="RNI-like"/>
    <property type="match status" value="1"/>
</dbReference>
<dbReference type="Gene3D" id="3.80.10.10">
    <property type="entry name" value="Ribonuclease Inhibitor"/>
    <property type="match status" value="1"/>
</dbReference>
<proteinExistence type="predicted"/>
<comment type="caution">
    <text evidence="1">The sequence shown here is derived from an EMBL/GenBank/DDBJ whole genome shotgun (WGS) entry which is preliminary data.</text>
</comment>
<reference evidence="1" key="1">
    <citation type="submission" date="2020-05" db="EMBL/GenBank/DDBJ databases">
        <title>Mycena genomes resolve the evolution of fungal bioluminescence.</title>
        <authorList>
            <person name="Tsai I.J."/>
        </authorList>
    </citation>
    <scope>NUCLEOTIDE SEQUENCE</scope>
    <source>
        <strain evidence="1">160909Yilan</strain>
    </source>
</reference>
<gene>
    <name evidence="1" type="ORF">MSAN_01048400</name>
</gene>
<dbReference type="AlphaFoldDB" id="A0A8H6YSQ9"/>
<keyword evidence="2" id="KW-1185">Reference proteome</keyword>
<evidence type="ECO:0000313" key="1">
    <source>
        <dbReference type="EMBL" id="KAF7363904.1"/>
    </source>
</evidence>
<dbReference type="InterPro" id="IPR032675">
    <property type="entry name" value="LRR_dom_sf"/>
</dbReference>
<organism evidence="1 2">
    <name type="scientific">Mycena sanguinolenta</name>
    <dbReference type="NCBI Taxonomy" id="230812"/>
    <lineage>
        <taxon>Eukaryota</taxon>
        <taxon>Fungi</taxon>
        <taxon>Dikarya</taxon>
        <taxon>Basidiomycota</taxon>
        <taxon>Agaricomycotina</taxon>
        <taxon>Agaricomycetes</taxon>
        <taxon>Agaricomycetidae</taxon>
        <taxon>Agaricales</taxon>
        <taxon>Marasmiineae</taxon>
        <taxon>Mycenaceae</taxon>
        <taxon>Mycena</taxon>
    </lineage>
</organism>
<dbReference type="EMBL" id="JACAZH010000007">
    <property type="protein sequence ID" value="KAF7363904.1"/>
    <property type="molecule type" value="Genomic_DNA"/>
</dbReference>
<accession>A0A8H6YSQ9</accession>
<evidence type="ECO:0000313" key="2">
    <source>
        <dbReference type="Proteomes" id="UP000623467"/>
    </source>
</evidence>
<name>A0A8H6YSQ9_9AGAR</name>
<protein>
    <submittedName>
        <fullName evidence="1">F-box domain-containing protein</fullName>
    </submittedName>
</protein>
<sequence length="488" mass="55688">MLPTIALSSFSLGPFTNHPPQYQNQYMLVNDNGWLRIAAVNRRVLALPPELLAEIFYFCLPFHDERPHIPDPNDAPLVLCAVCRQWRNVALNTPWLWSSICFDLGRLADWPEIDSEDWDSDDSEWEYWDSGELYTDMCWDWLSRAQSIPLSISFDDSVPEGHPLLELVCEFTHQCRDIKLPENLPRLPLPVDGKYPLLEKLRISSPPSYQPALSFHDAPKLHDVYIPTYTTKIQLPWHQLTRFWTHDIDIKDCLQLLRHASNLVDAHLRIPTYRSSVLPNTIFALPQLKYLNLSGARDGDSLVDGGVKFMTLLRCLQAPALETLALGSSAAQRSETFLQNVSPFLSFLSRSSLELHTWKLFLVPTTANDLIACLKTAPSVVHLELRISDRIVNTNPVFAQFTGYRDFLPNLQRLQIAFPNSSTVAKSLVISMLIWRCMTEGVTRLQSCRFVVNNNYTTELPSYLKPIKTHPVFLELEASGMELYLGPP</sequence>